<comment type="caution">
    <text evidence="2">The sequence shown here is derived from an EMBL/GenBank/DDBJ whole genome shotgun (WGS) entry which is preliminary data.</text>
</comment>
<accession>A0A7W4UUI0</accession>
<evidence type="ECO:0000256" key="1">
    <source>
        <dbReference type="SAM" id="MobiDB-lite"/>
    </source>
</evidence>
<name>A0A7W4UUI0_LEIAQ</name>
<dbReference type="AlphaFoldDB" id="A0A7W4UUI0"/>
<evidence type="ECO:0000313" key="2">
    <source>
        <dbReference type="EMBL" id="MBB2966465.1"/>
    </source>
</evidence>
<dbReference type="Proteomes" id="UP000538196">
    <property type="component" value="Unassembled WGS sequence"/>
</dbReference>
<organism evidence="2 3">
    <name type="scientific">Leifsonia aquatica</name>
    <name type="common">Corynebacterium aquaticum</name>
    <dbReference type="NCBI Taxonomy" id="144185"/>
    <lineage>
        <taxon>Bacteria</taxon>
        <taxon>Bacillati</taxon>
        <taxon>Actinomycetota</taxon>
        <taxon>Actinomycetes</taxon>
        <taxon>Micrococcales</taxon>
        <taxon>Microbacteriaceae</taxon>
        <taxon>Leifsonia</taxon>
    </lineage>
</organism>
<dbReference type="EMBL" id="JACHVP010000001">
    <property type="protein sequence ID" value="MBB2966465.1"/>
    <property type="molecule type" value="Genomic_DNA"/>
</dbReference>
<evidence type="ECO:0000313" key="3">
    <source>
        <dbReference type="Proteomes" id="UP000538196"/>
    </source>
</evidence>
<proteinExistence type="predicted"/>
<feature type="region of interest" description="Disordered" evidence="1">
    <location>
        <begin position="1"/>
        <end position="22"/>
    </location>
</feature>
<reference evidence="2 3" key="1">
    <citation type="submission" date="2020-08" db="EMBL/GenBank/DDBJ databases">
        <title>Sequencing the genomes of 1000 actinobacteria strains.</title>
        <authorList>
            <person name="Klenk H.-P."/>
        </authorList>
    </citation>
    <scope>NUCLEOTIDE SEQUENCE [LARGE SCALE GENOMIC DNA]</scope>
    <source>
        <strain evidence="2 3">DSM 20146</strain>
    </source>
</reference>
<sequence>MSSQPENTRTAEEKPDEPEASLALDRLFDREVRKSRNAYLRASRRAEVVGQALRGDERIAELTRALGRLEAPVAVPREVQPSPGELHTLSLVTTGTSDRLSFATPPYDATWTTFQPPGAAGTAAHGPSVYKQQASMFIDLTETYVDRPVAEGGWMYAGAGLGLWFKPKAPSTYVRVSGLVDYEYDWADSSSLQVAHNRAQLCVMVQHRRGPGDLETILDTRDQLWADGTSWYEDHSDSGGGYWPNQNYFWASSNDWYLVWFWMNGGIDFSTKDTFGSSKAFQTWHARVPFMVFEQWA</sequence>
<dbReference type="RefSeq" id="WP_021758095.1">
    <property type="nucleotide sequence ID" value="NZ_JACHVP010000001.1"/>
</dbReference>
<protein>
    <submittedName>
        <fullName evidence="2">Uncharacterized protein</fullName>
    </submittedName>
</protein>
<keyword evidence="3" id="KW-1185">Reference proteome</keyword>
<gene>
    <name evidence="2" type="ORF">FHX33_001197</name>
</gene>